<dbReference type="PROSITE" id="PS00102">
    <property type="entry name" value="PHOSPHORYLASE"/>
    <property type="match status" value="1"/>
</dbReference>
<keyword evidence="7 13" id="KW-0328">Glycosyltransferase</keyword>
<comment type="catalytic activity">
    <reaction evidence="1 13">
        <text>[(1-&gt;4)-alpha-D-glucosyl](n) + phosphate = [(1-&gt;4)-alpha-D-glucosyl](n-1) + alpha-D-glucose 1-phosphate</text>
        <dbReference type="Rhea" id="RHEA:41732"/>
        <dbReference type="Rhea" id="RHEA-COMP:9584"/>
        <dbReference type="Rhea" id="RHEA-COMP:9586"/>
        <dbReference type="ChEBI" id="CHEBI:15444"/>
        <dbReference type="ChEBI" id="CHEBI:43474"/>
        <dbReference type="ChEBI" id="CHEBI:58601"/>
        <dbReference type="EC" id="2.4.1.1"/>
    </reaction>
</comment>
<dbReference type="SUPFAM" id="SSF53756">
    <property type="entry name" value="UDP-Glycosyltransferase/glycogen phosphorylase"/>
    <property type="match status" value="1"/>
</dbReference>
<dbReference type="PIRSF" id="PIRSF000460">
    <property type="entry name" value="Pprylas_GlgP"/>
    <property type="match status" value="1"/>
</dbReference>
<dbReference type="GO" id="GO:0005737">
    <property type="term" value="C:cytoplasm"/>
    <property type="evidence" value="ECO:0007669"/>
    <property type="project" value="UniProtKB-SubCell"/>
</dbReference>
<evidence type="ECO:0000256" key="13">
    <source>
        <dbReference type="RuleBase" id="RU000587"/>
    </source>
</evidence>
<evidence type="ECO:0000256" key="11">
    <source>
        <dbReference type="ARBA" id="ARBA00025174"/>
    </source>
</evidence>
<dbReference type="Proteomes" id="UP000192491">
    <property type="component" value="Unassembled WGS sequence"/>
</dbReference>
<evidence type="ECO:0000313" key="15">
    <source>
        <dbReference type="Proteomes" id="UP000192491"/>
    </source>
</evidence>
<dbReference type="InterPro" id="IPR000811">
    <property type="entry name" value="Glyco_trans_35"/>
</dbReference>
<dbReference type="FunFam" id="3.40.50.2000:FF:000153">
    <property type="entry name" value="Alpha-1,4 glucan phosphorylase"/>
    <property type="match status" value="1"/>
</dbReference>
<keyword evidence="6" id="KW-0021">Allosteric enzyme</keyword>
<evidence type="ECO:0000313" key="14">
    <source>
        <dbReference type="EMBL" id="OQX15933.1"/>
    </source>
</evidence>
<evidence type="ECO:0000256" key="1">
    <source>
        <dbReference type="ARBA" id="ARBA00001275"/>
    </source>
</evidence>
<keyword evidence="10 13" id="KW-0119">Carbohydrate metabolism</keyword>
<organism evidence="14 15">
    <name type="scientific">Thiothrix lacustris</name>
    <dbReference type="NCBI Taxonomy" id="525917"/>
    <lineage>
        <taxon>Bacteria</taxon>
        <taxon>Pseudomonadati</taxon>
        <taxon>Pseudomonadota</taxon>
        <taxon>Gammaproteobacteria</taxon>
        <taxon>Thiotrichales</taxon>
        <taxon>Thiotrichaceae</taxon>
        <taxon>Thiothrix</taxon>
    </lineage>
</organism>
<evidence type="ECO:0000256" key="5">
    <source>
        <dbReference type="ARBA" id="ARBA00022490"/>
    </source>
</evidence>
<dbReference type="GO" id="GO:0030170">
    <property type="term" value="F:pyridoxal phosphate binding"/>
    <property type="evidence" value="ECO:0007669"/>
    <property type="project" value="InterPro"/>
</dbReference>
<dbReference type="InterPro" id="IPR035090">
    <property type="entry name" value="Pyridoxal_P_attach_site"/>
</dbReference>
<dbReference type="InterPro" id="IPR011833">
    <property type="entry name" value="Glycg_phsphrylas"/>
</dbReference>
<dbReference type="FunFam" id="3.40.50.2000:FF:000003">
    <property type="entry name" value="Alpha-1,4 glucan phosphorylase"/>
    <property type="match status" value="1"/>
</dbReference>
<dbReference type="NCBIfam" id="TIGR02093">
    <property type="entry name" value="P_ylase"/>
    <property type="match status" value="1"/>
</dbReference>
<proteinExistence type="inferred from homology"/>
<sequence length="834" mass="95111">MTEHLSHHLIPYVAIPLDPLPNDAEALGDDFQRYLSYHLGRFQGCQPVYLYQALAYTLRDRLTVNWRGTWGEYLQPGRRRAYYMSLEFLIGRSLGNNLLNLDICEPTKSALLNYCTDMEEVSAQEPDAGLGNGGLGRLAACFMDSCATLRLPVIGYGIRYEYGMFRQRVEKGYQVEDPDHWLRDPNPWEVERAEYSQKVQFGGYTEHFLDHSGKQRVRWVGTNDVLAVPFDMPISGYKNDTVNTLRLWKATATDEFNLDEFNAGSYTEAVEAKNHAEHISMVLYPNDSSENGKELRLRQQYFLASASLKDAIRLWERQGNYDYSKFAAEHVFQMNDTHPTIAVAELMRILMDDKGLGWEEAWAITSNCMAYTNHTLLPEALERWAVHLFAKLLPRLLEIIFEINARFLRQVAMKWPGDTGRQRRMSIIEEGGSQQVRMAWLAIVGSFSVNGVAALHSQLLVDGLFHDFYELWPEKFNNKTNGVTPRRWVAHANPGMTALISSQIGDGWVRDLSELEKLKPLAAPEYTAFHAQWRDVKYANKQRLAVLVKKECGVDFNPNALFDVQVKRIHEYKRQLLNLLHVVHLYRRIKLGKLEHWADRCVLIGGKAAPGYAMAKRIIKLINSVAEVVNNDPDVDGRLKVAFIPNYRVSSMEIIAPAANLSEQISTAGKEASGTGNMKFMMNGALTIGTYDGANIEILEAVGQENFFLFGLRANDVDELRHGYRPWHYVEQDDDLRGVIELIRSGHFNMTEPGIFDMVLDAILSPHDPWMTLADFRSYVNAQEHVSVAWQDQEHWTRMSILNTASSGFFSTDRTMAEYNREIWKLKPGSGNGD</sequence>
<evidence type="ECO:0000256" key="8">
    <source>
        <dbReference type="ARBA" id="ARBA00022679"/>
    </source>
</evidence>
<keyword evidence="5" id="KW-0963">Cytoplasm</keyword>
<comment type="function">
    <text evidence="13">Allosteric enzyme that catalyzes the rate-limiting step in glycogen catabolism, the phosphorolytic cleavage of glycogen to produce glucose-1-phosphate, and plays a central role in maintaining cellular and organismal glucose homeostasis.</text>
</comment>
<dbReference type="GO" id="GO:0008184">
    <property type="term" value="F:glycogen phosphorylase activity"/>
    <property type="evidence" value="ECO:0007669"/>
    <property type="project" value="InterPro"/>
</dbReference>
<name>A0A1Y1QXE4_9GAMM</name>
<comment type="cofactor">
    <cofactor evidence="2 13">
        <name>pyridoxal 5'-phosphate</name>
        <dbReference type="ChEBI" id="CHEBI:597326"/>
    </cofactor>
</comment>
<comment type="function">
    <text evidence="11">Phosphorylase is an important allosteric enzyme in carbohydrate metabolism. Enzymes from different sources differ in their regulatory mechanisms and in their natural substrates. However, all known phosphorylases share catalytic and structural properties.</text>
</comment>
<comment type="caution">
    <text evidence="14">The sequence shown here is derived from an EMBL/GenBank/DDBJ whole genome shotgun (WGS) entry which is preliminary data.</text>
</comment>
<comment type="similarity">
    <text evidence="4 13">Belongs to the glycogen phosphorylase family.</text>
</comment>
<evidence type="ECO:0000256" key="10">
    <source>
        <dbReference type="ARBA" id="ARBA00023277"/>
    </source>
</evidence>
<evidence type="ECO:0000256" key="6">
    <source>
        <dbReference type="ARBA" id="ARBA00022533"/>
    </source>
</evidence>
<dbReference type="EC" id="2.4.1.1" evidence="13"/>
<evidence type="ECO:0000256" key="9">
    <source>
        <dbReference type="ARBA" id="ARBA00022898"/>
    </source>
</evidence>
<comment type="subcellular location">
    <subcellularLocation>
        <location evidence="3">Cytoplasm</location>
    </subcellularLocation>
</comment>
<dbReference type="PANTHER" id="PTHR11468:SF3">
    <property type="entry name" value="GLYCOGEN PHOSPHORYLASE, LIVER FORM"/>
    <property type="match status" value="1"/>
</dbReference>
<keyword evidence="8 13" id="KW-0808">Transferase</keyword>
<dbReference type="Gene3D" id="3.40.50.2000">
    <property type="entry name" value="Glycogen Phosphorylase B"/>
    <property type="match status" value="2"/>
</dbReference>
<evidence type="ECO:0000256" key="4">
    <source>
        <dbReference type="ARBA" id="ARBA00006047"/>
    </source>
</evidence>
<dbReference type="CDD" id="cd04300">
    <property type="entry name" value="GT35_Glycogen_Phosphorylase"/>
    <property type="match status" value="1"/>
</dbReference>
<evidence type="ECO:0000256" key="12">
    <source>
        <dbReference type="PIRSR" id="PIRSR000460-1"/>
    </source>
</evidence>
<evidence type="ECO:0000256" key="2">
    <source>
        <dbReference type="ARBA" id="ARBA00001933"/>
    </source>
</evidence>
<dbReference type="PANTHER" id="PTHR11468">
    <property type="entry name" value="GLYCOGEN PHOSPHORYLASE"/>
    <property type="match status" value="1"/>
</dbReference>
<protein>
    <recommendedName>
        <fullName evidence="13">Alpha-1,4 glucan phosphorylase</fullName>
        <ecNumber evidence="13">2.4.1.1</ecNumber>
    </recommendedName>
</protein>
<reference evidence="14 15" key="1">
    <citation type="submission" date="2017-01" db="EMBL/GenBank/DDBJ databases">
        <title>Novel large sulfur bacteria in the metagenomes of groundwater-fed chemosynthetic microbial mats in the Lake Huron basin.</title>
        <authorList>
            <person name="Sharrar A.M."/>
            <person name="Flood B.E."/>
            <person name="Bailey J.V."/>
            <person name="Jones D.S."/>
            <person name="Biddanda B."/>
            <person name="Ruberg S.A."/>
            <person name="Marcus D.N."/>
            <person name="Dick G.J."/>
        </authorList>
    </citation>
    <scope>NUCLEOTIDE SEQUENCE [LARGE SCALE GENOMIC DNA]</scope>
    <source>
        <strain evidence="14">A8</strain>
    </source>
</reference>
<evidence type="ECO:0000256" key="7">
    <source>
        <dbReference type="ARBA" id="ARBA00022676"/>
    </source>
</evidence>
<dbReference type="EMBL" id="MTEJ01000009">
    <property type="protein sequence ID" value="OQX15933.1"/>
    <property type="molecule type" value="Genomic_DNA"/>
</dbReference>
<accession>A0A1Y1QXE4</accession>
<dbReference type="AlphaFoldDB" id="A0A1Y1QXE4"/>
<dbReference type="GO" id="GO:0005980">
    <property type="term" value="P:glycogen catabolic process"/>
    <property type="evidence" value="ECO:0007669"/>
    <property type="project" value="TreeGrafter"/>
</dbReference>
<dbReference type="Pfam" id="PF00343">
    <property type="entry name" value="Phosphorylase"/>
    <property type="match status" value="1"/>
</dbReference>
<evidence type="ECO:0000256" key="3">
    <source>
        <dbReference type="ARBA" id="ARBA00004496"/>
    </source>
</evidence>
<keyword evidence="9 12" id="KW-0663">Pyridoxal phosphate</keyword>
<feature type="modified residue" description="N6-(pyridoxal phosphate)lysine" evidence="12">
    <location>
        <position position="679"/>
    </location>
</feature>
<gene>
    <name evidence="14" type="ORF">BWK73_05230</name>
</gene>